<protein>
    <submittedName>
        <fullName evidence="2">Uncharacterized protein</fullName>
    </submittedName>
</protein>
<comment type="caution">
    <text evidence="2">The sequence shown here is derived from an EMBL/GenBank/DDBJ whole genome shotgun (WGS) entry which is preliminary data.</text>
</comment>
<organism evidence="2 3">
    <name type="scientific">Bifidobacterium dentium JCVIHMP022</name>
    <dbReference type="NCBI Taxonomy" id="553191"/>
    <lineage>
        <taxon>Bacteria</taxon>
        <taxon>Bacillati</taxon>
        <taxon>Actinomycetota</taxon>
        <taxon>Actinomycetes</taxon>
        <taxon>Bifidobacteriales</taxon>
        <taxon>Bifidobacteriaceae</taxon>
        <taxon>Bifidobacterium</taxon>
    </lineage>
</organism>
<dbReference type="Proteomes" id="UP000003457">
    <property type="component" value="Unassembled WGS sequence"/>
</dbReference>
<gene>
    <name evidence="2" type="ORF">HMPREF9003_0385</name>
</gene>
<evidence type="ECO:0000313" key="3">
    <source>
        <dbReference type="Proteomes" id="UP000003457"/>
    </source>
</evidence>
<evidence type="ECO:0000256" key="1">
    <source>
        <dbReference type="SAM" id="MobiDB-lite"/>
    </source>
</evidence>
<accession>A0AB72Z5I3</accession>
<name>A0AB72Z5I3_9BIFI</name>
<reference evidence="2 3" key="1">
    <citation type="submission" date="2010-10" db="EMBL/GenBank/DDBJ databases">
        <authorList>
            <person name="Durkin A.S."/>
            <person name="Madupu R."/>
            <person name="Torralba M."/>
            <person name="Gillis M."/>
            <person name="Methe B."/>
            <person name="Sutton G."/>
            <person name="Nelson K.E."/>
        </authorList>
    </citation>
    <scope>NUCLEOTIDE SEQUENCE [LARGE SCALE GENOMIC DNA]</scope>
    <source>
        <strain evidence="2 3">JCVIHMP022</strain>
    </source>
</reference>
<dbReference type="Gene3D" id="1.10.1070.20">
    <property type="match status" value="1"/>
</dbReference>
<dbReference type="EMBL" id="AEHJ01000007">
    <property type="protein sequence ID" value="EFO78422.1"/>
    <property type="molecule type" value="Genomic_DNA"/>
</dbReference>
<proteinExistence type="predicted"/>
<feature type="region of interest" description="Disordered" evidence="1">
    <location>
        <begin position="77"/>
        <end position="101"/>
    </location>
</feature>
<feature type="compositionally biased region" description="Basic and acidic residues" evidence="1">
    <location>
        <begin position="92"/>
        <end position="101"/>
    </location>
</feature>
<evidence type="ECO:0000313" key="2">
    <source>
        <dbReference type="EMBL" id="EFO78422.1"/>
    </source>
</evidence>
<sequence length="101" mass="11286">MEGSGSDHRVTEADDGWADACERLGVDRDAARRATDDFLFLDFPLRNTDRHCNDLGLIRDVEAFAIRLAPIFDSGASPRNGMEPDVMNNGDCRTKPFRIDD</sequence>
<dbReference type="AlphaFoldDB" id="A0AB72Z5I3"/>